<comment type="caution">
    <text evidence="3">The sequence shown here is derived from an EMBL/GenBank/DDBJ whole genome shotgun (WGS) entry which is preliminary data.</text>
</comment>
<dbReference type="OrthoDB" id="121983at2"/>
<dbReference type="NCBIfam" id="NF035944">
    <property type="entry name" value="PEPxxWA-CTERM"/>
    <property type="match status" value="1"/>
</dbReference>
<keyword evidence="1" id="KW-0732">Signal</keyword>
<keyword evidence="4" id="KW-1185">Reference proteome</keyword>
<sequence length="216" mass="21947">MFAKTALRVTLAASLLASVSAQAATIAGLVNTGAGLVGNVVDSNWTLNGGSAYTGGTNGSFPIGPWIADDATSRWLTPSANASDSYDPNSDGIYVYQLTFSLAGFNPATASFAGRFAGDNVVDSITLNGTTIGSGGDFTSWTAFSSAGATFLAGMNTLDVTVRNFAQASGNPTGVRVEFTSSNAAVVPEPASWAMLIAGFGLVGAAARRRRRTVVA</sequence>
<feature type="chain" id="PRO_5029008555" evidence="1">
    <location>
        <begin position="24"/>
        <end position="216"/>
    </location>
</feature>
<feature type="signal peptide" evidence="1">
    <location>
        <begin position="1"/>
        <end position="23"/>
    </location>
</feature>
<dbReference type="NCBIfam" id="TIGR02595">
    <property type="entry name" value="PEP_CTERM"/>
    <property type="match status" value="1"/>
</dbReference>
<feature type="domain" description="Ice-binding protein C-terminal" evidence="2">
    <location>
        <begin position="187"/>
        <end position="210"/>
    </location>
</feature>
<evidence type="ECO:0000313" key="4">
    <source>
        <dbReference type="Proteomes" id="UP000481327"/>
    </source>
</evidence>
<gene>
    <name evidence="3" type="ORF">F3168_01910</name>
</gene>
<dbReference type="AlphaFoldDB" id="A0A7C9GST8"/>
<dbReference type="InterPro" id="IPR013424">
    <property type="entry name" value="Ice-binding_C"/>
</dbReference>
<proteinExistence type="predicted"/>
<evidence type="ECO:0000256" key="1">
    <source>
        <dbReference type="SAM" id="SignalP"/>
    </source>
</evidence>
<name>A0A7C9GST8_9SPHN</name>
<dbReference type="Pfam" id="PF07589">
    <property type="entry name" value="PEP-CTERM"/>
    <property type="match status" value="1"/>
</dbReference>
<protein>
    <submittedName>
        <fullName evidence="3">PEPxxWA-CTERM sorting domain-containing protein</fullName>
    </submittedName>
</protein>
<dbReference type="RefSeq" id="WP_152576468.1">
    <property type="nucleotide sequence ID" value="NZ_JAATJI010000001.1"/>
</dbReference>
<dbReference type="Proteomes" id="UP000481327">
    <property type="component" value="Unassembled WGS sequence"/>
</dbReference>
<evidence type="ECO:0000313" key="3">
    <source>
        <dbReference type="EMBL" id="MQT16018.1"/>
    </source>
</evidence>
<accession>A0A7C9GST8</accession>
<dbReference type="EMBL" id="WIOL01000001">
    <property type="protein sequence ID" value="MQT16018.1"/>
    <property type="molecule type" value="Genomic_DNA"/>
</dbReference>
<organism evidence="3 4">
    <name type="scientific">Sandarakinorhabdus fusca</name>
    <dbReference type="NCBI Taxonomy" id="1439888"/>
    <lineage>
        <taxon>Bacteria</taxon>
        <taxon>Pseudomonadati</taxon>
        <taxon>Pseudomonadota</taxon>
        <taxon>Alphaproteobacteria</taxon>
        <taxon>Sphingomonadales</taxon>
        <taxon>Sphingosinicellaceae</taxon>
        <taxon>Sandarakinorhabdus</taxon>
    </lineage>
</organism>
<reference evidence="3 4" key="1">
    <citation type="submission" date="2019-09" db="EMBL/GenBank/DDBJ databases">
        <title>Polymorphobacter sp. isolated from a lake in China.</title>
        <authorList>
            <person name="Liu Z."/>
        </authorList>
    </citation>
    <scope>NUCLEOTIDE SEQUENCE [LARGE SCALE GENOMIC DNA]</scope>
    <source>
        <strain evidence="3 4">D40P</strain>
    </source>
</reference>
<evidence type="ECO:0000259" key="2">
    <source>
        <dbReference type="Pfam" id="PF07589"/>
    </source>
</evidence>